<name>A0A381SBY9_9ZZZZ</name>
<proteinExistence type="predicted"/>
<dbReference type="EMBL" id="UINC01002626">
    <property type="protein sequence ID" value="SUZ98663.1"/>
    <property type="molecule type" value="Genomic_DNA"/>
</dbReference>
<evidence type="ECO:0000256" key="3">
    <source>
        <dbReference type="SAM" id="MobiDB-lite"/>
    </source>
</evidence>
<dbReference type="PANTHER" id="PTHR44943">
    <property type="entry name" value="CELLULOSE SYNTHASE OPERON PROTEIN C"/>
    <property type="match status" value="1"/>
</dbReference>
<dbReference type="AlphaFoldDB" id="A0A381SBY9"/>
<dbReference type="SUPFAM" id="SSF48452">
    <property type="entry name" value="TPR-like"/>
    <property type="match status" value="1"/>
</dbReference>
<evidence type="ECO:0000256" key="2">
    <source>
        <dbReference type="ARBA" id="ARBA00022803"/>
    </source>
</evidence>
<dbReference type="Pfam" id="PF14559">
    <property type="entry name" value="TPR_19"/>
    <property type="match status" value="1"/>
</dbReference>
<dbReference type="PANTHER" id="PTHR44943:SF8">
    <property type="entry name" value="TPR REPEAT-CONTAINING PROTEIN MJ0263"/>
    <property type="match status" value="1"/>
</dbReference>
<accession>A0A381SBY9</accession>
<gene>
    <name evidence="4" type="ORF">METZ01_LOCUS51517</name>
</gene>
<dbReference type="InterPro" id="IPR011990">
    <property type="entry name" value="TPR-like_helical_dom_sf"/>
</dbReference>
<evidence type="ECO:0000313" key="4">
    <source>
        <dbReference type="EMBL" id="SUZ98663.1"/>
    </source>
</evidence>
<feature type="compositionally biased region" description="Polar residues" evidence="3">
    <location>
        <begin position="51"/>
        <end position="61"/>
    </location>
</feature>
<organism evidence="4">
    <name type="scientific">marine metagenome</name>
    <dbReference type="NCBI Taxonomy" id="408172"/>
    <lineage>
        <taxon>unclassified sequences</taxon>
        <taxon>metagenomes</taxon>
        <taxon>ecological metagenomes</taxon>
    </lineage>
</organism>
<dbReference type="Gene3D" id="1.25.40.10">
    <property type="entry name" value="Tetratricopeptide repeat domain"/>
    <property type="match status" value="3"/>
</dbReference>
<sequence length="483" mass="52725">MKIRFGLVLMMAFGLGMEGCASGGAPATGFPEARTRSGGAAGVPGGEAVSQGYSPRNTENTRMTETFLENAGREDEAALARPIYEQAVAASALAIREDSVNPLAYRLAAMANLGVEDYQAAGSNFDRAEELRPLYQFDFEAIREEVWIELYQSAIPSVNSGDYEAAAEIYVNANAIYRKRPEAMVMLSQIQAQLNQYDEAVENIDAALAILDSDIVLETDEETVAGWREQAEPLPSLRAQVLAAAGRYEEAIVDYRALLVDDPTNTQAMRDLATMLIQTGEEQEGFQVFEQLLQEPTLSGEDLYAIGVGFYQGSAYRRAANAFRMAGEKNRYDRDSIELWARSLQLDSAYADVPEAADRWIELDPSSVTAHLVLAQAVNAMEDTERTGEVVREMEALEVDVSNLSLTKYGDGGARITGQVTNRLLDAGTQVTLTFTFYSDQASPVGTLEQTLAVGEENMAEVFAGEFDSPQVVGGYSYEVRVN</sequence>
<protein>
    <submittedName>
        <fullName evidence="4">Uncharacterized protein</fullName>
    </submittedName>
</protein>
<feature type="region of interest" description="Disordered" evidence="3">
    <location>
        <begin position="31"/>
        <end position="61"/>
    </location>
</feature>
<dbReference type="InterPro" id="IPR051685">
    <property type="entry name" value="Ycf3/AcsC/BcsC/TPR_MFPF"/>
</dbReference>
<keyword evidence="2" id="KW-0802">TPR repeat</keyword>
<evidence type="ECO:0000256" key="1">
    <source>
        <dbReference type="ARBA" id="ARBA00022737"/>
    </source>
</evidence>
<keyword evidence="1" id="KW-0677">Repeat</keyword>
<reference evidence="4" key="1">
    <citation type="submission" date="2018-05" db="EMBL/GenBank/DDBJ databases">
        <authorList>
            <person name="Lanie J.A."/>
            <person name="Ng W.-L."/>
            <person name="Kazmierczak K.M."/>
            <person name="Andrzejewski T.M."/>
            <person name="Davidsen T.M."/>
            <person name="Wayne K.J."/>
            <person name="Tettelin H."/>
            <person name="Glass J.I."/>
            <person name="Rusch D."/>
            <person name="Podicherti R."/>
            <person name="Tsui H.-C.T."/>
            <person name="Winkler M.E."/>
        </authorList>
    </citation>
    <scope>NUCLEOTIDE SEQUENCE</scope>
</reference>